<gene>
    <name evidence="3" type="ORF">H7C19_02295</name>
</gene>
<organism evidence="3 4">
    <name type="scientific">Cohnella nanjingensis</name>
    <dbReference type="NCBI Taxonomy" id="1387779"/>
    <lineage>
        <taxon>Bacteria</taxon>
        <taxon>Bacillati</taxon>
        <taxon>Bacillota</taxon>
        <taxon>Bacilli</taxon>
        <taxon>Bacillales</taxon>
        <taxon>Paenibacillaceae</taxon>
        <taxon>Cohnella</taxon>
    </lineage>
</organism>
<keyword evidence="1" id="KW-0732">Signal</keyword>
<comment type="caution">
    <text evidence="3">The sequence shown here is derived from an EMBL/GenBank/DDBJ whole genome shotgun (WGS) entry which is preliminary data.</text>
</comment>
<sequence length="110" mass="11341">MVLLTACGSSKGEDAKPSASASVQASQPAGDKDGVTITKEEYGKIESGMTYKEIIEIVGGEGDVLSEAGKKGDKNYASVVMYKGKGGVGASASFVFLNDELQTKSQLGLE</sequence>
<dbReference type="Proteomes" id="UP000547209">
    <property type="component" value="Unassembled WGS sequence"/>
</dbReference>
<name>A0A7X0RNJ3_9BACL</name>
<reference evidence="3 4" key="1">
    <citation type="submission" date="2020-08" db="EMBL/GenBank/DDBJ databases">
        <title>Cohnella phylogeny.</title>
        <authorList>
            <person name="Dunlap C."/>
        </authorList>
    </citation>
    <scope>NUCLEOTIDE SEQUENCE [LARGE SCALE GENOMIC DNA]</scope>
    <source>
        <strain evidence="3 4">DSM 28246</strain>
    </source>
</reference>
<dbReference type="EMBL" id="JACJVP010000001">
    <property type="protein sequence ID" value="MBB6669510.1"/>
    <property type="molecule type" value="Genomic_DNA"/>
</dbReference>
<protein>
    <submittedName>
        <fullName evidence="3">DUF3862 domain-containing protein</fullName>
    </submittedName>
</protein>
<feature type="compositionally biased region" description="Low complexity" evidence="2">
    <location>
        <begin position="17"/>
        <end position="29"/>
    </location>
</feature>
<accession>A0A7X0RNJ3</accession>
<evidence type="ECO:0000256" key="2">
    <source>
        <dbReference type="SAM" id="MobiDB-lite"/>
    </source>
</evidence>
<proteinExistence type="predicted"/>
<feature type="region of interest" description="Disordered" evidence="2">
    <location>
        <begin position="1"/>
        <end position="35"/>
    </location>
</feature>
<dbReference type="InterPro" id="IPR037873">
    <property type="entry name" value="BamE-like"/>
</dbReference>
<dbReference type="Pfam" id="PF12978">
    <property type="entry name" value="DUF3862"/>
    <property type="match status" value="1"/>
</dbReference>
<dbReference type="Gene3D" id="3.30.1450.10">
    <property type="match status" value="1"/>
</dbReference>
<dbReference type="AlphaFoldDB" id="A0A7X0RNJ3"/>
<evidence type="ECO:0000313" key="4">
    <source>
        <dbReference type="Proteomes" id="UP000547209"/>
    </source>
</evidence>
<evidence type="ECO:0000313" key="3">
    <source>
        <dbReference type="EMBL" id="MBB6669510.1"/>
    </source>
</evidence>
<keyword evidence="4" id="KW-1185">Reference proteome</keyword>
<evidence type="ECO:0000256" key="1">
    <source>
        <dbReference type="ARBA" id="ARBA00022729"/>
    </source>
</evidence>
<dbReference type="InterPro" id="IPR024418">
    <property type="entry name" value="DUF3862"/>
</dbReference>